<dbReference type="Proteomes" id="UP000631114">
    <property type="component" value="Unassembled WGS sequence"/>
</dbReference>
<keyword evidence="2" id="KW-1185">Reference proteome</keyword>
<comment type="caution">
    <text evidence="1">The sequence shown here is derived from an EMBL/GenBank/DDBJ whole genome shotgun (WGS) entry which is preliminary data.</text>
</comment>
<gene>
    <name evidence="1" type="ORF">IFM89_007437</name>
</gene>
<protein>
    <submittedName>
        <fullName evidence="1">Uncharacterized protein</fullName>
    </submittedName>
</protein>
<name>A0A835M467_9MAGN</name>
<organism evidence="1 2">
    <name type="scientific">Coptis chinensis</name>
    <dbReference type="NCBI Taxonomy" id="261450"/>
    <lineage>
        <taxon>Eukaryota</taxon>
        <taxon>Viridiplantae</taxon>
        <taxon>Streptophyta</taxon>
        <taxon>Embryophyta</taxon>
        <taxon>Tracheophyta</taxon>
        <taxon>Spermatophyta</taxon>
        <taxon>Magnoliopsida</taxon>
        <taxon>Ranunculales</taxon>
        <taxon>Ranunculaceae</taxon>
        <taxon>Coptidoideae</taxon>
        <taxon>Coptis</taxon>
    </lineage>
</organism>
<sequence>MIVVLDVLTVHLAINCFLASKYCFVMN</sequence>
<proteinExistence type="predicted"/>
<reference evidence="1 2" key="1">
    <citation type="submission" date="2020-10" db="EMBL/GenBank/DDBJ databases">
        <title>The Coptis chinensis genome and diversification of protoberbering-type alkaloids.</title>
        <authorList>
            <person name="Wang B."/>
            <person name="Shu S."/>
            <person name="Song C."/>
            <person name="Liu Y."/>
        </authorList>
    </citation>
    <scope>NUCLEOTIDE SEQUENCE [LARGE SCALE GENOMIC DNA]</scope>
    <source>
        <strain evidence="1">HL-2020</strain>
        <tissue evidence="1">Leaf</tissue>
    </source>
</reference>
<dbReference type="EMBL" id="JADFTS010000003">
    <property type="protein sequence ID" value="KAF9613359.1"/>
    <property type="molecule type" value="Genomic_DNA"/>
</dbReference>
<evidence type="ECO:0000313" key="2">
    <source>
        <dbReference type="Proteomes" id="UP000631114"/>
    </source>
</evidence>
<accession>A0A835M467</accession>
<dbReference type="AlphaFoldDB" id="A0A835M467"/>
<evidence type="ECO:0000313" key="1">
    <source>
        <dbReference type="EMBL" id="KAF9613359.1"/>
    </source>
</evidence>